<comment type="caution">
    <text evidence="9">The sequence shown here is derived from an EMBL/GenBank/DDBJ whole genome shotgun (WGS) entry which is preliminary data.</text>
</comment>
<keyword evidence="6" id="KW-0539">Nucleus</keyword>
<dbReference type="GO" id="GO:0008270">
    <property type="term" value="F:zinc ion binding"/>
    <property type="evidence" value="ECO:0007669"/>
    <property type="project" value="InterPro"/>
</dbReference>
<reference evidence="9 10" key="1">
    <citation type="journal article" date="2016" name="DNA Res.">
        <title>Genome sequence of Aspergillus luchuensis NBRC 4314.</title>
        <authorList>
            <person name="Yamada O."/>
            <person name="Machida M."/>
            <person name="Hosoyama A."/>
            <person name="Goto M."/>
            <person name="Takahashi T."/>
            <person name="Futagami T."/>
            <person name="Yamagata Y."/>
            <person name="Takeuchi M."/>
            <person name="Kobayashi T."/>
            <person name="Koike H."/>
            <person name="Abe K."/>
            <person name="Asai K."/>
            <person name="Arita M."/>
            <person name="Fujita N."/>
            <person name="Fukuda K."/>
            <person name="Higa K."/>
            <person name="Horikawa H."/>
            <person name="Ishikawa T."/>
            <person name="Jinno K."/>
            <person name="Kato Y."/>
            <person name="Kirimura K."/>
            <person name="Mizutani O."/>
            <person name="Nakasone K."/>
            <person name="Sano M."/>
            <person name="Shiraishi Y."/>
            <person name="Tsukahara M."/>
            <person name="Gomi K."/>
        </authorList>
    </citation>
    <scope>NUCLEOTIDE SEQUENCE [LARGE SCALE GENOMIC DNA]</scope>
    <source>
        <strain evidence="9 10">RIB 2604</strain>
    </source>
</reference>
<sequence length="803" mass="90074">MDLTNSMPFQLLIPQSLWNPMVSQNPLGPPDHLTNQNGATGSHCHVILAALGSLLRCNREKPCQNCITRNEQSSCRFRGANNGTTPTRRDGGDEMKNRIDHLEDLVKRLIAERKNGLAENTPHTPESSIPDDNKALQGAQSHASEVACAGTTMIDGTRSVYRGGDEWYDVLEEINTLKQTWTETQDEIADEVVRSAPSHIADGSSLLFGQVKPLERIEIVSTLPPKHQVDKLIALFFDTEKFQISVPPILHIPTFMREYNEHWKDPSRTNFIWLGLLFSILGLTMLSFHQFGEPPEYEGISESLFQLYRIRTAQCLLNGDIAKCLPYTIETLRFNATAELNRKDDNRRGLWIMTGVIVRAAINMGYHRDPSHSPSISPFQAEYRRRVWMSVIIMDDMASFLGGFPRTGSTLFSDTMEPRNIHDWELSEGTTSLPPSRPLEEPTATTYIIAKTRLFRAIGRIADFNNTPTVITYDTVREIDQALYDAYEQFPSHLKVHMEGNIIPLGNAAEVSRFSLCSMYHRAMCTLHRKFMAKGLLDSRFKLSHDRCLSSAMTLLDYQVALEPSWYKSSLTRQVLTLAAMILFLELELARRFNNPDASRSIDILQILERSCDLWRHAKDSYEEAGRVYDIIVRMIASFRSESATTSAHALDLQGFSSPFTAFDSVDRSLEKETLDVDIDWILLPEGPSQVIAVALCIIHLIFVTGPGPDAHLHNGLAALDNYLSVAVVAGILVISILEHGRGVQSPHLVPAYLAVALAQEMHKMRGMVMFESTMASHLYPFLGMGRISKVAGVNLRGCGWAL</sequence>
<evidence type="ECO:0000256" key="6">
    <source>
        <dbReference type="ARBA" id="ARBA00023242"/>
    </source>
</evidence>
<protein>
    <submittedName>
        <fullName evidence="9">Zn(II)2Cys6 transcription factor</fullName>
    </submittedName>
</protein>
<evidence type="ECO:0000259" key="8">
    <source>
        <dbReference type="SMART" id="SM00906"/>
    </source>
</evidence>
<dbReference type="PANTHER" id="PTHR31944">
    <property type="entry name" value="HEME-RESPONSIVE ZINC FINGER TRANSCRIPTION FACTOR HAP1"/>
    <property type="match status" value="1"/>
</dbReference>
<name>A0A146FGG9_ASPKA</name>
<evidence type="ECO:0000256" key="2">
    <source>
        <dbReference type="ARBA" id="ARBA00022833"/>
    </source>
</evidence>
<dbReference type="GO" id="GO:0006351">
    <property type="term" value="P:DNA-templated transcription"/>
    <property type="evidence" value="ECO:0007669"/>
    <property type="project" value="InterPro"/>
</dbReference>
<evidence type="ECO:0000256" key="5">
    <source>
        <dbReference type="ARBA" id="ARBA00023163"/>
    </source>
</evidence>
<evidence type="ECO:0000256" key="1">
    <source>
        <dbReference type="ARBA" id="ARBA00022723"/>
    </source>
</evidence>
<dbReference type="GO" id="GO:0001228">
    <property type="term" value="F:DNA-binding transcription activator activity, RNA polymerase II-specific"/>
    <property type="evidence" value="ECO:0007669"/>
    <property type="project" value="TreeGrafter"/>
</dbReference>
<evidence type="ECO:0000256" key="7">
    <source>
        <dbReference type="SAM" id="MobiDB-lite"/>
    </source>
</evidence>
<dbReference type="VEuPathDB" id="FungiDB:ASPFODRAFT_133514"/>
<dbReference type="SMART" id="SM00906">
    <property type="entry name" value="Fungal_trans"/>
    <property type="match status" value="1"/>
</dbReference>
<dbReference type="GO" id="GO:0005634">
    <property type="term" value="C:nucleus"/>
    <property type="evidence" value="ECO:0007669"/>
    <property type="project" value="TreeGrafter"/>
</dbReference>
<dbReference type="GO" id="GO:0000978">
    <property type="term" value="F:RNA polymerase II cis-regulatory region sequence-specific DNA binding"/>
    <property type="evidence" value="ECO:0007669"/>
    <property type="project" value="TreeGrafter"/>
</dbReference>
<keyword evidence="5" id="KW-0804">Transcription</keyword>
<keyword evidence="2" id="KW-0862">Zinc</keyword>
<reference evidence="10" key="2">
    <citation type="submission" date="2016-02" db="EMBL/GenBank/DDBJ databases">
        <title>Genome sequencing of Aspergillus luchuensis NBRC 4314.</title>
        <authorList>
            <person name="Yamada O."/>
        </authorList>
    </citation>
    <scope>NUCLEOTIDE SEQUENCE [LARGE SCALE GENOMIC DNA]</scope>
    <source>
        <strain evidence="10">RIB 2604</strain>
    </source>
</reference>
<feature type="region of interest" description="Disordered" evidence="7">
    <location>
        <begin position="116"/>
        <end position="142"/>
    </location>
</feature>
<keyword evidence="1" id="KW-0479">Metal-binding</keyword>
<proteinExistence type="predicted"/>
<dbReference type="EMBL" id="BCWF01000018">
    <property type="protein sequence ID" value="GAT24642.1"/>
    <property type="molecule type" value="Genomic_DNA"/>
</dbReference>
<feature type="domain" description="Xylanolytic transcriptional activator regulatory" evidence="8">
    <location>
        <begin position="350"/>
        <end position="424"/>
    </location>
</feature>
<evidence type="ECO:0000313" key="9">
    <source>
        <dbReference type="EMBL" id="GAT24642.1"/>
    </source>
</evidence>
<evidence type="ECO:0000256" key="3">
    <source>
        <dbReference type="ARBA" id="ARBA00023015"/>
    </source>
</evidence>
<dbReference type="InterPro" id="IPR051430">
    <property type="entry name" value="Fungal_TF_Env_Response"/>
</dbReference>
<keyword evidence="3" id="KW-0805">Transcription regulation</keyword>
<dbReference type="PANTHER" id="PTHR31944:SF131">
    <property type="entry name" value="HEME-RESPONSIVE ZINC FINGER TRANSCRIPTION FACTOR HAP1"/>
    <property type="match status" value="1"/>
</dbReference>
<dbReference type="InterPro" id="IPR007219">
    <property type="entry name" value="XnlR_reg_dom"/>
</dbReference>
<evidence type="ECO:0000256" key="4">
    <source>
        <dbReference type="ARBA" id="ARBA00023125"/>
    </source>
</evidence>
<feature type="region of interest" description="Disordered" evidence="7">
    <location>
        <begin position="76"/>
        <end position="95"/>
    </location>
</feature>
<dbReference type="CDD" id="cd00067">
    <property type="entry name" value="GAL4"/>
    <property type="match status" value="1"/>
</dbReference>
<organism evidence="9 10">
    <name type="scientific">Aspergillus kawachii</name>
    <name type="common">White koji mold</name>
    <name type="synonym">Aspergillus awamori var. kawachi</name>
    <dbReference type="NCBI Taxonomy" id="1069201"/>
    <lineage>
        <taxon>Eukaryota</taxon>
        <taxon>Fungi</taxon>
        <taxon>Dikarya</taxon>
        <taxon>Ascomycota</taxon>
        <taxon>Pezizomycotina</taxon>
        <taxon>Eurotiomycetes</taxon>
        <taxon>Eurotiomycetidae</taxon>
        <taxon>Eurotiales</taxon>
        <taxon>Aspergillaceae</taxon>
        <taxon>Aspergillus</taxon>
        <taxon>Aspergillus subgen. Circumdati</taxon>
    </lineage>
</organism>
<keyword evidence="4" id="KW-0238">DNA-binding</keyword>
<feature type="compositionally biased region" description="Polar residues" evidence="7">
    <location>
        <begin position="76"/>
        <end position="86"/>
    </location>
</feature>
<accession>A0A146FGG9</accession>
<dbReference type="CDD" id="cd12148">
    <property type="entry name" value="fungal_TF_MHR"/>
    <property type="match status" value="1"/>
</dbReference>
<dbReference type="Proteomes" id="UP000075230">
    <property type="component" value="Unassembled WGS sequence"/>
</dbReference>
<evidence type="ECO:0000313" key="10">
    <source>
        <dbReference type="Proteomes" id="UP000075230"/>
    </source>
</evidence>
<dbReference type="Pfam" id="PF04082">
    <property type="entry name" value="Fungal_trans"/>
    <property type="match status" value="1"/>
</dbReference>
<gene>
    <name evidence="9" type="ORF">RIB2604_01804720</name>
</gene>
<dbReference type="AlphaFoldDB" id="A0A146FGG9"/>
<dbReference type="InterPro" id="IPR001138">
    <property type="entry name" value="Zn2Cys6_DnaBD"/>
</dbReference>